<keyword evidence="2" id="KW-0479">Metal-binding</keyword>
<accession>A0A2I0H1V8</accession>
<dbReference type="GO" id="GO:0010333">
    <property type="term" value="F:terpene synthase activity"/>
    <property type="evidence" value="ECO:0007669"/>
    <property type="project" value="InterPro"/>
</dbReference>
<evidence type="ECO:0000259" key="5">
    <source>
        <dbReference type="Pfam" id="PF03936"/>
    </source>
</evidence>
<dbReference type="STRING" id="22663.A0A2I0H1V8"/>
<proteinExistence type="predicted"/>
<feature type="non-terminal residue" evidence="6">
    <location>
        <position position="83"/>
    </location>
</feature>
<dbReference type="Gene3D" id="1.10.600.10">
    <property type="entry name" value="Farnesyl Diphosphate Synthase"/>
    <property type="match status" value="1"/>
</dbReference>
<evidence type="ECO:0000256" key="4">
    <source>
        <dbReference type="ARBA" id="ARBA00023239"/>
    </source>
</evidence>
<sequence>WASLCDAFLVEARWFTSSHSPPADEYLKNAIVSTGVPLVMVHLFALLCEDTDRQSTDTMKSFREMSSSTAKILRLWDDLGSAK</sequence>
<dbReference type="GO" id="GO:0000287">
    <property type="term" value="F:magnesium ion binding"/>
    <property type="evidence" value="ECO:0007669"/>
    <property type="project" value="InterPro"/>
</dbReference>
<dbReference type="InterPro" id="IPR008949">
    <property type="entry name" value="Isoprenoid_synthase_dom_sf"/>
</dbReference>
<keyword evidence="7" id="KW-1185">Reference proteome</keyword>
<gene>
    <name evidence="6" type="ORF">CRG98_049832</name>
</gene>
<evidence type="ECO:0000256" key="1">
    <source>
        <dbReference type="ARBA" id="ARBA00001946"/>
    </source>
</evidence>
<keyword evidence="3" id="KW-0460">Magnesium</keyword>
<dbReference type="Proteomes" id="UP000233551">
    <property type="component" value="Unassembled WGS sequence"/>
</dbReference>
<comment type="caution">
    <text evidence="6">The sequence shown here is derived from an EMBL/GenBank/DDBJ whole genome shotgun (WGS) entry which is preliminary data.</text>
</comment>
<keyword evidence="4" id="KW-0456">Lyase</keyword>
<dbReference type="Pfam" id="PF03936">
    <property type="entry name" value="Terpene_synth_C"/>
    <property type="match status" value="1"/>
</dbReference>
<name>A0A2I0H1V8_PUNGR</name>
<dbReference type="InterPro" id="IPR050148">
    <property type="entry name" value="Terpene_synthase-like"/>
</dbReference>
<protein>
    <recommendedName>
        <fullName evidence="5">Terpene synthase metal-binding domain-containing protein</fullName>
    </recommendedName>
</protein>
<evidence type="ECO:0000313" key="6">
    <source>
        <dbReference type="EMBL" id="PKH93559.1"/>
    </source>
</evidence>
<dbReference type="EMBL" id="PGOL01043127">
    <property type="protein sequence ID" value="PKH93559.1"/>
    <property type="molecule type" value="Genomic_DNA"/>
</dbReference>
<dbReference type="PANTHER" id="PTHR31225:SF0">
    <property type="entry name" value="S-(+)-LINALOOL SYNTHASE, CHLOROPLASTIC"/>
    <property type="match status" value="1"/>
</dbReference>
<comment type="cofactor">
    <cofactor evidence="1">
        <name>Mg(2+)</name>
        <dbReference type="ChEBI" id="CHEBI:18420"/>
    </cofactor>
</comment>
<reference evidence="6 7" key="1">
    <citation type="submission" date="2017-11" db="EMBL/GenBank/DDBJ databases">
        <title>De-novo sequencing of pomegranate (Punica granatum L.) genome.</title>
        <authorList>
            <person name="Akparov Z."/>
            <person name="Amiraslanov A."/>
            <person name="Hajiyeva S."/>
            <person name="Abbasov M."/>
            <person name="Kaur K."/>
            <person name="Hamwieh A."/>
            <person name="Solovyev V."/>
            <person name="Salamov A."/>
            <person name="Braich B."/>
            <person name="Kosarev P."/>
            <person name="Mahmoud A."/>
            <person name="Hajiyev E."/>
            <person name="Babayeva S."/>
            <person name="Izzatullayeva V."/>
            <person name="Mammadov A."/>
            <person name="Mammadov A."/>
            <person name="Sharifova S."/>
            <person name="Ojaghi J."/>
            <person name="Eynullazada K."/>
            <person name="Bayramov B."/>
            <person name="Abdulazimova A."/>
            <person name="Shahmuradov I."/>
        </authorList>
    </citation>
    <scope>NUCLEOTIDE SEQUENCE [LARGE SCALE GENOMIC DNA]</scope>
    <source>
        <strain evidence="7">cv. AG2017</strain>
        <tissue evidence="6">Leaf</tissue>
    </source>
</reference>
<evidence type="ECO:0000256" key="3">
    <source>
        <dbReference type="ARBA" id="ARBA00022842"/>
    </source>
</evidence>
<feature type="non-terminal residue" evidence="6">
    <location>
        <position position="1"/>
    </location>
</feature>
<dbReference type="SUPFAM" id="SSF48576">
    <property type="entry name" value="Terpenoid synthases"/>
    <property type="match status" value="1"/>
</dbReference>
<feature type="domain" description="Terpene synthase metal-binding" evidence="5">
    <location>
        <begin position="1"/>
        <end position="82"/>
    </location>
</feature>
<dbReference type="PANTHER" id="PTHR31225">
    <property type="entry name" value="OS04G0344100 PROTEIN-RELATED"/>
    <property type="match status" value="1"/>
</dbReference>
<evidence type="ECO:0000256" key="2">
    <source>
        <dbReference type="ARBA" id="ARBA00022723"/>
    </source>
</evidence>
<evidence type="ECO:0000313" key="7">
    <source>
        <dbReference type="Proteomes" id="UP000233551"/>
    </source>
</evidence>
<dbReference type="InterPro" id="IPR005630">
    <property type="entry name" value="Terpene_synthase_metal-bd"/>
</dbReference>
<organism evidence="6 7">
    <name type="scientific">Punica granatum</name>
    <name type="common">Pomegranate</name>
    <dbReference type="NCBI Taxonomy" id="22663"/>
    <lineage>
        <taxon>Eukaryota</taxon>
        <taxon>Viridiplantae</taxon>
        <taxon>Streptophyta</taxon>
        <taxon>Embryophyta</taxon>
        <taxon>Tracheophyta</taxon>
        <taxon>Spermatophyta</taxon>
        <taxon>Magnoliopsida</taxon>
        <taxon>eudicotyledons</taxon>
        <taxon>Gunneridae</taxon>
        <taxon>Pentapetalae</taxon>
        <taxon>rosids</taxon>
        <taxon>malvids</taxon>
        <taxon>Myrtales</taxon>
        <taxon>Lythraceae</taxon>
        <taxon>Punica</taxon>
    </lineage>
</organism>
<dbReference type="AlphaFoldDB" id="A0A2I0H1V8"/>
<dbReference type="GO" id="GO:0016114">
    <property type="term" value="P:terpenoid biosynthetic process"/>
    <property type="evidence" value="ECO:0007669"/>
    <property type="project" value="InterPro"/>
</dbReference>